<comment type="caution">
    <text evidence="2">The sequence shown here is derived from an EMBL/GenBank/DDBJ whole genome shotgun (WGS) entry which is preliminary data.</text>
</comment>
<keyword evidence="1" id="KW-1133">Transmembrane helix</keyword>
<dbReference type="Pfam" id="PF10688">
    <property type="entry name" value="Imp-YgjV"/>
    <property type="match status" value="1"/>
</dbReference>
<name>A0A1E7Z871_9ALTE</name>
<evidence type="ECO:0000256" key="1">
    <source>
        <dbReference type="SAM" id="Phobius"/>
    </source>
</evidence>
<feature type="transmembrane region" description="Helical" evidence="1">
    <location>
        <begin position="100"/>
        <end position="124"/>
    </location>
</feature>
<dbReference type="InterPro" id="IPR019629">
    <property type="entry name" value="Uncharacterised_HI1736/YgjV"/>
</dbReference>
<feature type="transmembrane region" description="Helical" evidence="1">
    <location>
        <begin position="6"/>
        <end position="25"/>
    </location>
</feature>
<protein>
    <submittedName>
        <fullName evidence="2">Permease</fullName>
    </submittedName>
</protein>
<dbReference type="Proteomes" id="UP000175691">
    <property type="component" value="Unassembled WGS sequence"/>
</dbReference>
<evidence type="ECO:0000313" key="2">
    <source>
        <dbReference type="EMBL" id="OFC69729.1"/>
    </source>
</evidence>
<proteinExistence type="predicted"/>
<gene>
    <name evidence="2" type="ORF">BFC18_16820</name>
</gene>
<feature type="transmembrane region" description="Helical" evidence="1">
    <location>
        <begin position="76"/>
        <end position="93"/>
    </location>
</feature>
<sequence>MTFPEFNFAQAVGLLSFVLGMLCFYQKDDRRLKILMVIMNINHAFHFYLLGAMTATVSALLSVVRTGLSLKTGSPVVAMVFIAITLAWGFWLAESWKDMFPILGSCVGTYAVFCLRGIAMRIGFLIGAFCWLTNNILVGSIGTTLLEMTLIAVNLNTIRKLWKHQKLTEDIHEAGT</sequence>
<keyword evidence="3" id="KW-1185">Reference proteome</keyword>
<dbReference type="RefSeq" id="WP_070126527.1">
    <property type="nucleotide sequence ID" value="NZ_MDHN01000037.1"/>
</dbReference>
<dbReference type="AlphaFoldDB" id="A0A1E7Z871"/>
<dbReference type="PIRSF" id="PIRSF011443">
    <property type="entry name" value="YgjV"/>
    <property type="match status" value="1"/>
</dbReference>
<dbReference type="OrthoDB" id="7858522at2"/>
<dbReference type="STRING" id="1656094.BFC18_16820"/>
<feature type="transmembrane region" description="Helical" evidence="1">
    <location>
        <begin position="45"/>
        <end position="64"/>
    </location>
</feature>
<keyword evidence="1" id="KW-0812">Transmembrane</keyword>
<reference evidence="2 3" key="1">
    <citation type="submission" date="2016-08" db="EMBL/GenBank/DDBJ databases">
        <authorList>
            <person name="Seilhamer J.J."/>
        </authorList>
    </citation>
    <scope>NUCLEOTIDE SEQUENCE [LARGE SCALE GENOMIC DNA]</scope>
    <source>
        <strain evidence="2 3">KCTC 42603</strain>
    </source>
</reference>
<dbReference type="EMBL" id="MDHN01000037">
    <property type="protein sequence ID" value="OFC69729.1"/>
    <property type="molecule type" value="Genomic_DNA"/>
</dbReference>
<organism evidence="2 3">
    <name type="scientific">Alteromonas confluentis</name>
    <dbReference type="NCBI Taxonomy" id="1656094"/>
    <lineage>
        <taxon>Bacteria</taxon>
        <taxon>Pseudomonadati</taxon>
        <taxon>Pseudomonadota</taxon>
        <taxon>Gammaproteobacteria</taxon>
        <taxon>Alteromonadales</taxon>
        <taxon>Alteromonadaceae</taxon>
        <taxon>Alteromonas/Salinimonas group</taxon>
        <taxon>Alteromonas</taxon>
    </lineage>
</organism>
<evidence type="ECO:0000313" key="3">
    <source>
        <dbReference type="Proteomes" id="UP000175691"/>
    </source>
</evidence>
<accession>A0A1E7Z871</accession>
<dbReference type="InterPro" id="IPR026267">
    <property type="entry name" value="YgjV"/>
</dbReference>
<keyword evidence="1" id="KW-0472">Membrane</keyword>
<feature type="transmembrane region" description="Helical" evidence="1">
    <location>
        <begin position="136"/>
        <end position="156"/>
    </location>
</feature>